<dbReference type="InterPro" id="IPR003593">
    <property type="entry name" value="AAA+_ATPase"/>
</dbReference>
<evidence type="ECO:0000256" key="1">
    <source>
        <dbReference type="ARBA" id="ARBA00022741"/>
    </source>
</evidence>
<accession>A0A8J8SDV7</accession>
<organism evidence="4 5">
    <name type="scientific">Vallitalea guaymasensis</name>
    <dbReference type="NCBI Taxonomy" id="1185412"/>
    <lineage>
        <taxon>Bacteria</taxon>
        <taxon>Bacillati</taxon>
        <taxon>Bacillota</taxon>
        <taxon>Clostridia</taxon>
        <taxon>Lachnospirales</taxon>
        <taxon>Vallitaleaceae</taxon>
        <taxon>Vallitalea</taxon>
    </lineage>
</organism>
<dbReference type="PROSITE" id="PS50893">
    <property type="entry name" value="ABC_TRANSPORTER_2"/>
    <property type="match status" value="1"/>
</dbReference>
<dbReference type="Proteomes" id="UP000677305">
    <property type="component" value="Chromosome"/>
</dbReference>
<dbReference type="GO" id="GO:0005886">
    <property type="term" value="C:plasma membrane"/>
    <property type="evidence" value="ECO:0007669"/>
    <property type="project" value="TreeGrafter"/>
</dbReference>
<dbReference type="SUPFAM" id="SSF52540">
    <property type="entry name" value="P-loop containing nucleoside triphosphate hydrolases"/>
    <property type="match status" value="1"/>
</dbReference>
<dbReference type="InterPro" id="IPR015854">
    <property type="entry name" value="ABC_transpr_LolD-like"/>
</dbReference>
<feature type="domain" description="ABC transporter" evidence="3">
    <location>
        <begin position="2"/>
        <end position="215"/>
    </location>
</feature>
<dbReference type="GO" id="GO:0005524">
    <property type="term" value="F:ATP binding"/>
    <property type="evidence" value="ECO:0007669"/>
    <property type="project" value="UniProtKB-KW"/>
</dbReference>
<evidence type="ECO:0000259" key="3">
    <source>
        <dbReference type="PROSITE" id="PS50893"/>
    </source>
</evidence>
<keyword evidence="2 4" id="KW-0067">ATP-binding</keyword>
<sequence>MIKVEHLSKQFVKKKRRINVINDFNYEFQSGKLYLIKGESGKGKTTLLTLLAFLQKEDGGKIIFNDIIVSNLKQEEKCNLRRKEIGIVFQDYNLFDNLTVMDNVVIVDVLKNKINKEEIYNKAKDIIGILGLEDRINHYPYELSGGEQQRVGIARAILKNPSILICDEPVSNLDKDNAVNIVEFIDGYCHNKNKIVIVASHDDYFDDCADYVINL</sequence>
<dbReference type="Pfam" id="PF00005">
    <property type="entry name" value="ABC_tran"/>
    <property type="match status" value="1"/>
</dbReference>
<keyword evidence="5" id="KW-1185">Reference proteome</keyword>
<dbReference type="EMBL" id="CP058561">
    <property type="protein sequence ID" value="QUH30866.1"/>
    <property type="molecule type" value="Genomic_DNA"/>
</dbReference>
<dbReference type="AlphaFoldDB" id="A0A8J8SDV7"/>
<evidence type="ECO:0000313" key="5">
    <source>
        <dbReference type="Proteomes" id="UP000677305"/>
    </source>
</evidence>
<dbReference type="KEGG" id="vgu:HYG85_18860"/>
<gene>
    <name evidence="4" type="ORF">HYG85_18860</name>
</gene>
<dbReference type="PANTHER" id="PTHR24220:SF86">
    <property type="entry name" value="ABC TRANSPORTER ABCH.1"/>
    <property type="match status" value="1"/>
</dbReference>
<dbReference type="InterPro" id="IPR017871">
    <property type="entry name" value="ABC_transporter-like_CS"/>
</dbReference>
<evidence type="ECO:0000256" key="2">
    <source>
        <dbReference type="ARBA" id="ARBA00022840"/>
    </source>
</evidence>
<name>A0A8J8SDV7_9FIRM</name>
<protein>
    <submittedName>
        <fullName evidence="4">ATP-binding cassette domain-containing protein</fullName>
    </submittedName>
</protein>
<dbReference type="SMART" id="SM00382">
    <property type="entry name" value="AAA"/>
    <property type="match status" value="1"/>
</dbReference>
<dbReference type="PROSITE" id="PS00211">
    <property type="entry name" value="ABC_TRANSPORTER_1"/>
    <property type="match status" value="1"/>
</dbReference>
<dbReference type="GO" id="GO:0016887">
    <property type="term" value="F:ATP hydrolysis activity"/>
    <property type="evidence" value="ECO:0007669"/>
    <property type="project" value="InterPro"/>
</dbReference>
<reference evidence="4 5" key="1">
    <citation type="submission" date="2020-07" db="EMBL/GenBank/DDBJ databases">
        <title>Vallitalea guaymasensis genome.</title>
        <authorList>
            <person name="Postec A."/>
        </authorList>
    </citation>
    <scope>NUCLEOTIDE SEQUENCE [LARGE SCALE GENOMIC DNA]</scope>
    <source>
        <strain evidence="4 5">Ra1766G1</strain>
    </source>
</reference>
<dbReference type="Gene3D" id="3.40.50.300">
    <property type="entry name" value="P-loop containing nucleotide triphosphate hydrolases"/>
    <property type="match status" value="1"/>
</dbReference>
<keyword evidence="1" id="KW-0547">Nucleotide-binding</keyword>
<dbReference type="PANTHER" id="PTHR24220">
    <property type="entry name" value="IMPORT ATP-BINDING PROTEIN"/>
    <property type="match status" value="1"/>
</dbReference>
<dbReference type="InterPro" id="IPR027417">
    <property type="entry name" value="P-loop_NTPase"/>
</dbReference>
<dbReference type="InterPro" id="IPR003439">
    <property type="entry name" value="ABC_transporter-like_ATP-bd"/>
</dbReference>
<dbReference type="GO" id="GO:0022857">
    <property type="term" value="F:transmembrane transporter activity"/>
    <property type="evidence" value="ECO:0007669"/>
    <property type="project" value="TreeGrafter"/>
</dbReference>
<proteinExistence type="predicted"/>
<evidence type="ECO:0000313" key="4">
    <source>
        <dbReference type="EMBL" id="QUH30866.1"/>
    </source>
</evidence>
<dbReference type="RefSeq" id="WP_212690978.1">
    <property type="nucleotide sequence ID" value="NZ_CP058561.1"/>
</dbReference>